<sequence length="475" mass="53522">MAVRSMGRTNEYGPLKVFFAIAQTLLIVVCSPIIIHERDQPMVKYRSWTINLAACLAITIRSIIDACTSMDGWVDYETLPFTFWLKNICLTITVCSYGPIYLRHYYLLRLPVLQTQLFNYETMVDPEKYKKLSRSLVRTKFLSSEAGAWMFFAINFIPLMGIGIYYLLNANFDEMAIGIPNPADLYMVKMCVSVIFISSLFVIWYGAGAPKENFHIMKQFYVVTVSSLITATVLLIGVTSGDLHTNRLCFAIAFVMTFLTLSVDILMPLQYLVTNQRYNTVVLSSSKKSKAHKRKYMGIHAHKMAGSNGVILSSETNVNDYSSTGSDSSSKISTQTSKKSGTYTIPKIIDSPPLRDAFCQYLAREFSLENLLFLETVRLYKEKVRQVPTIANVKQISDKIMTEFIAPNSVNEVNLPKKDVNKLTAALHTALGNALNVELALTVFDDAARHIEEMLALNHLRKFQASPLFENIVSV</sequence>
<dbReference type="EMBL" id="DS022300">
    <property type="protein sequence ID" value="OAJ36255.1"/>
    <property type="molecule type" value="Genomic_DNA"/>
</dbReference>
<feature type="domain" description="RGS" evidence="2">
    <location>
        <begin position="344"/>
        <end position="473"/>
    </location>
</feature>
<gene>
    <name evidence="3" type="ORF">BDEG_20448</name>
</gene>
<evidence type="ECO:0000313" key="4">
    <source>
        <dbReference type="Proteomes" id="UP000077115"/>
    </source>
</evidence>
<accession>A0A177W925</accession>
<reference evidence="3 4" key="2">
    <citation type="submission" date="2016-05" db="EMBL/GenBank/DDBJ databases">
        <title>Lineage-specific infection strategies underlie the spectrum of fungal disease in amphibians.</title>
        <authorList>
            <person name="Cuomo C.A."/>
            <person name="Farrer R.A."/>
            <person name="James T."/>
            <person name="Longcore J."/>
            <person name="Birren B."/>
        </authorList>
    </citation>
    <scope>NUCLEOTIDE SEQUENCE [LARGE SCALE GENOMIC DNA]</scope>
    <source>
        <strain evidence="3 4">JEL423</strain>
    </source>
</reference>
<dbReference type="InterPro" id="IPR016137">
    <property type="entry name" value="RGS"/>
</dbReference>
<dbReference type="SUPFAM" id="SSF48097">
    <property type="entry name" value="Regulator of G-protein signaling, RGS"/>
    <property type="match status" value="1"/>
</dbReference>
<name>A0A177W925_BATDL</name>
<dbReference type="InterPro" id="IPR044926">
    <property type="entry name" value="RGS_subdomain_2"/>
</dbReference>
<protein>
    <recommendedName>
        <fullName evidence="2">RGS domain-containing protein</fullName>
    </recommendedName>
</protein>
<feature type="transmembrane region" description="Helical" evidence="1">
    <location>
        <begin position="219"/>
        <end position="238"/>
    </location>
</feature>
<reference evidence="3 4" key="1">
    <citation type="submission" date="2006-10" db="EMBL/GenBank/DDBJ databases">
        <title>The Genome Sequence of Batrachochytrium dendrobatidis JEL423.</title>
        <authorList>
            <consortium name="The Broad Institute Genome Sequencing Platform"/>
            <person name="Birren B."/>
            <person name="Lander E."/>
            <person name="Galagan J."/>
            <person name="Cuomo C."/>
            <person name="Devon K."/>
            <person name="Jaffe D."/>
            <person name="Butler J."/>
            <person name="Alvarez P."/>
            <person name="Gnerre S."/>
            <person name="Grabherr M."/>
            <person name="Kleber M."/>
            <person name="Mauceli E."/>
            <person name="Brockman W."/>
            <person name="Young S."/>
            <person name="LaButti K."/>
            <person name="Sykes S."/>
            <person name="DeCaprio D."/>
            <person name="Crawford M."/>
            <person name="Koehrsen M."/>
            <person name="Engels R."/>
            <person name="Montgomery P."/>
            <person name="Pearson M."/>
            <person name="Howarth C."/>
            <person name="Larson L."/>
            <person name="White J."/>
            <person name="O'Leary S."/>
            <person name="Kodira C."/>
            <person name="Zeng Q."/>
            <person name="Yandava C."/>
            <person name="Alvarado L."/>
            <person name="Longcore J."/>
            <person name="James T."/>
        </authorList>
    </citation>
    <scope>NUCLEOTIDE SEQUENCE [LARGE SCALE GENOMIC DNA]</scope>
    <source>
        <strain evidence="3 4">JEL423</strain>
    </source>
</reference>
<proteinExistence type="predicted"/>
<feature type="transmembrane region" description="Helical" evidence="1">
    <location>
        <begin position="146"/>
        <end position="166"/>
    </location>
</feature>
<dbReference type="Gene3D" id="1.10.167.10">
    <property type="entry name" value="Regulator of G-protein Signalling 4, domain 2"/>
    <property type="match status" value="1"/>
</dbReference>
<evidence type="ECO:0000259" key="2">
    <source>
        <dbReference type="PROSITE" id="PS50132"/>
    </source>
</evidence>
<keyword evidence="1" id="KW-0812">Transmembrane</keyword>
<dbReference type="CDD" id="cd07440">
    <property type="entry name" value="RGS"/>
    <property type="match status" value="1"/>
</dbReference>
<dbReference type="Proteomes" id="UP000077115">
    <property type="component" value="Unassembled WGS sequence"/>
</dbReference>
<evidence type="ECO:0000256" key="1">
    <source>
        <dbReference type="SAM" id="Phobius"/>
    </source>
</evidence>
<dbReference type="SMART" id="SM00315">
    <property type="entry name" value="RGS"/>
    <property type="match status" value="1"/>
</dbReference>
<dbReference type="PANTHER" id="PTHR10845:SF192">
    <property type="entry name" value="DOUBLE HIT, ISOFORM B"/>
    <property type="match status" value="1"/>
</dbReference>
<dbReference type="PROSITE" id="PS50132">
    <property type="entry name" value="RGS"/>
    <property type="match status" value="1"/>
</dbReference>
<keyword evidence="1" id="KW-1133">Transmembrane helix</keyword>
<feature type="transmembrane region" description="Helical" evidence="1">
    <location>
        <begin position="250"/>
        <end position="269"/>
    </location>
</feature>
<dbReference type="STRING" id="403673.A0A177W925"/>
<dbReference type="PANTHER" id="PTHR10845">
    <property type="entry name" value="REGULATOR OF G PROTEIN SIGNALING"/>
    <property type="match status" value="1"/>
</dbReference>
<dbReference type="AlphaFoldDB" id="A0A177W925"/>
<feature type="transmembrane region" description="Helical" evidence="1">
    <location>
        <begin position="15"/>
        <end position="35"/>
    </location>
</feature>
<feature type="transmembrane region" description="Helical" evidence="1">
    <location>
        <begin position="84"/>
        <end position="102"/>
    </location>
</feature>
<dbReference type="VEuPathDB" id="FungiDB:BDEG_20448"/>
<dbReference type="Pfam" id="PF00615">
    <property type="entry name" value="RGS"/>
    <property type="match status" value="1"/>
</dbReference>
<dbReference type="OrthoDB" id="2100419at2759"/>
<evidence type="ECO:0000313" key="3">
    <source>
        <dbReference type="EMBL" id="OAJ36255.1"/>
    </source>
</evidence>
<dbReference type="InterPro" id="IPR036305">
    <property type="entry name" value="RGS_sf"/>
</dbReference>
<organism evidence="3 4">
    <name type="scientific">Batrachochytrium dendrobatidis (strain JEL423)</name>
    <dbReference type="NCBI Taxonomy" id="403673"/>
    <lineage>
        <taxon>Eukaryota</taxon>
        <taxon>Fungi</taxon>
        <taxon>Fungi incertae sedis</taxon>
        <taxon>Chytridiomycota</taxon>
        <taxon>Chytridiomycota incertae sedis</taxon>
        <taxon>Chytridiomycetes</taxon>
        <taxon>Rhizophydiales</taxon>
        <taxon>Rhizophydiales incertae sedis</taxon>
        <taxon>Batrachochytrium</taxon>
    </lineage>
</organism>
<feature type="transmembrane region" description="Helical" evidence="1">
    <location>
        <begin position="186"/>
        <end position="207"/>
    </location>
</feature>
<keyword evidence="1" id="KW-0472">Membrane</keyword>